<feature type="compositionally biased region" description="Basic and acidic residues" evidence="4">
    <location>
        <begin position="986"/>
        <end position="1134"/>
    </location>
</feature>
<feature type="region of interest" description="Disordered" evidence="4">
    <location>
        <begin position="1"/>
        <end position="44"/>
    </location>
</feature>
<dbReference type="InterPro" id="IPR001300">
    <property type="entry name" value="Peptidase_C2_calpain_cat"/>
</dbReference>
<keyword evidence="7" id="KW-1185">Reference proteome</keyword>
<dbReference type="RefSeq" id="XP_016642492.1">
    <property type="nucleotide sequence ID" value="XM_016788176.1"/>
</dbReference>
<feature type="region of interest" description="Disordered" evidence="4">
    <location>
        <begin position="902"/>
        <end position="1168"/>
    </location>
</feature>
<dbReference type="EMBL" id="JOWA01000099">
    <property type="protein sequence ID" value="KEZ42693.1"/>
    <property type="molecule type" value="Genomic_DNA"/>
</dbReference>
<feature type="active site" evidence="2 3">
    <location>
        <position position="181"/>
    </location>
</feature>
<gene>
    <name evidence="6" type="ORF">SAPIO_CDS5950</name>
</gene>
<protein>
    <recommendedName>
        <fullName evidence="5">Calpain catalytic domain-containing protein</fullName>
    </recommendedName>
</protein>
<dbReference type="InterPro" id="IPR022684">
    <property type="entry name" value="Calpain_cysteine_protease"/>
</dbReference>
<sequence>MHGYSSSEESEDPKRPRVLPTSSSTTSDQKKKKKKKPPPQVAINRIWKKLQARQPTIPLAVLPFDPVVPPASPDRANESSAASYERAAEECRRKVRKIIEECHRVNTRYRDPGWDLDWDLKMEKGNCLNYLGRETFEVGYPPSSSATVPKAVKRVHEIFENPTFMKNVSSSEIIQGSIGNCWAVAALSALADVVGGIQRLCVAHDTRVGIYGFVFYRDGEWVYSIIDDKLYLKSPNWDCPSMQRQLLSQIDREDVELHYRKTYQTGSKALFFGKNKDQNETWLPLLEKAYAKAHGDYASLIGGWIGEGLEDMTGGVTTELLTSDILDIDAFWKNELSKVNKEFMFGCSTGLLDGGYGSRDGITERHAYVVMDARTLKSGQRLLKLRNPWGKTRKGVWEGPWSDGSKEWTTDVQQELGHSFGNDSVFWISYEDLLSKYQHFDRTRLFREDDWGCCQRWIGVDVPWKASYHEKFHIRLTKDSPLVLVLSQLDRRYFKGLEGQYNFRLQFRVHEKDRPGAEDYIVRSHGNYLMTRSVSIEVPNMAAGDYTVFILVTAERSSCRPSVEEVVKRECKKRAENDKLAQVGYAYDLAHSKAHHHLEKVKEMRKKANQTKASTCRKAHRRRDWEKRRTDREIKRKQIEKNEAKKARLIAERDAARKKAIEEAKGQSESESSEEGSSEEEAAKEPQNEAKASDASSKESPSEEKKSEDKPAEEKDEKTSKEEKPSEDKDSGDKPAPSESASSEEAKKSEETLGTASSEPKLGEAKAEVAEKTETTNETKSEEPKKVTIAEPEKKDTKSKSKKKRSKEKKSSKEASPPVEEAVDYSSDSPVEEWEAIYSSDDYVRKPRKQAVPETTEADRYPSEDEKLPDPWNAVCIVGFKVYSRDSDLELRVVMEGGALLEGGMGQKGEKDLDNAQANAAGEREEKCNAFTSYDPIVVTDEDGQKKEVEDDAKVAGQTEDEDGDDESEGDDAAPKEKKLKRRKDSKATPEESHKANGVKDPDVKEESTPPTPKDDKEASTEDKKEEVAEAKSEAKADNPKEEETSDKATPEEPAEKKESAEEKPVEEKSEKDDVSKDEEEVKKKEIIKKSEELDEKEAALRKREEELRKKEEELEKRFQEMKKREEEEKKKEEEEYVDCEEVSSDGSSVGVQTPDSTPSEEMNKFLG</sequence>
<feature type="domain" description="Calpain catalytic" evidence="5">
    <location>
        <begin position="153"/>
        <end position="446"/>
    </location>
</feature>
<dbReference type="Proteomes" id="UP000028545">
    <property type="component" value="Unassembled WGS sequence"/>
</dbReference>
<keyword evidence="3" id="KW-0645">Protease</keyword>
<dbReference type="AlphaFoldDB" id="A0A084G5T1"/>
<dbReference type="SMART" id="SM00230">
    <property type="entry name" value="CysPc"/>
    <property type="match status" value="1"/>
</dbReference>
<feature type="compositionally biased region" description="Basic and acidic residues" evidence="4">
    <location>
        <begin position="681"/>
        <end position="733"/>
    </location>
</feature>
<evidence type="ECO:0000259" key="5">
    <source>
        <dbReference type="PROSITE" id="PS50203"/>
    </source>
</evidence>
<feature type="region of interest" description="Disordered" evidence="4">
    <location>
        <begin position="604"/>
        <end position="869"/>
    </location>
</feature>
<feature type="compositionally biased region" description="Basic and acidic residues" evidence="4">
    <location>
        <begin position="943"/>
        <end position="954"/>
    </location>
</feature>
<feature type="compositionally biased region" description="Acidic residues" evidence="4">
    <location>
        <begin position="1135"/>
        <end position="1144"/>
    </location>
</feature>
<feature type="compositionally biased region" description="Acidic residues" evidence="4">
    <location>
        <begin position="671"/>
        <end position="680"/>
    </location>
</feature>
<feature type="compositionally biased region" description="Basic and acidic residues" evidence="4">
    <location>
        <begin position="623"/>
        <end position="668"/>
    </location>
</feature>
<name>A0A084G5T1_PSEDA</name>
<dbReference type="PROSITE" id="PS50203">
    <property type="entry name" value="CALPAIN_CAT"/>
    <property type="match status" value="1"/>
</dbReference>
<dbReference type="VEuPathDB" id="FungiDB:SAPIO_CDS5950"/>
<accession>A0A084G5T1</accession>
<evidence type="ECO:0000256" key="3">
    <source>
        <dbReference type="PROSITE-ProRule" id="PRU00239"/>
    </source>
</evidence>
<evidence type="ECO:0000256" key="4">
    <source>
        <dbReference type="SAM" id="MobiDB-lite"/>
    </source>
</evidence>
<proteinExistence type="inferred from homology"/>
<comment type="caution">
    <text evidence="6">The sequence shown here is derived from an EMBL/GenBank/DDBJ whole genome shotgun (WGS) entry which is preliminary data.</text>
</comment>
<dbReference type="PANTHER" id="PTHR10183:SF397">
    <property type="entry name" value="CALPAIN CATALYTIC DOMAIN-CONTAINING PROTEIN"/>
    <property type="match status" value="1"/>
</dbReference>
<evidence type="ECO:0000256" key="1">
    <source>
        <dbReference type="ARBA" id="ARBA00007623"/>
    </source>
</evidence>
<dbReference type="GeneID" id="27725022"/>
<dbReference type="SUPFAM" id="SSF54001">
    <property type="entry name" value="Cysteine proteinases"/>
    <property type="match status" value="1"/>
</dbReference>
<dbReference type="Gene3D" id="3.90.70.10">
    <property type="entry name" value="Cysteine proteinases"/>
    <property type="match status" value="1"/>
</dbReference>
<evidence type="ECO:0000256" key="2">
    <source>
        <dbReference type="PIRSR" id="PIRSR622684-1"/>
    </source>
</evidence>
<dbReference type="OMA" id="EWTTDVQ"/>
<dbReference type="CDD" id="cd00044">
    <property type="entry name" value="CysPc"/>
    <property type="match status" value="1"/>
</dbReference>
<feature type="compositionally biased region" description="Basic residues" evidence="4">
    <location>
        <begin position="604"/>
        <end position="622"/>
    </location>
</feature>
<dbReference type="KEGG" id="sapo:SAPIO_CDS5950"/>
<dbReference type="InterPro" id="IPR000169">
    <property type="entry name" value="Pept_cys_AS"/>
</dbReference>
<organism evidence="6 7">
    <name type="scientific">Pseudallescheria apiosperma</name>
    <name type="common">Scedosporium apiospermum</name>
    <dbReference type="NCBI Taxonomy" id="563466"/>
    <lineage>
        <taxon>Eukaryota</taxon>
        <taxon>Fungi</taxon>
        <taxon>Dikarya</taxon>
        <taxon>Ascomycota</taxon>
        <taxon>Pezizomycotina</taxon>
        <taxon>Sordariomycetes</taxon>
        <taxon>Hypocreomycetidae</taxon>
        <taxon>Microascales</taxon>
        <taxon>Microascaceae</taxon>
        <taxon>Scedosporium</taxon>
    </lineage>
</organism>
<keyword evidence="3" id="KW-0378">Hydrolase</keyword>
<reference evidence="6 7" key="1">
    <citation type="journal article" date="2014" name="Genome Announc.">
        <title>Draft genome sequence of the pathogenic fungus Scedosporium apiospermum.</title>
        <authorList>
            <person name="Vandeputte P."/>
            <person name="Ghamrawi S."/>
            <person name="Rechenmann M."/>
            <person name="Iltis A."/>
            <person name="Giraud S."/>
            <person name="Fleury M."/>
            <person name="Thornton C."/>
            <person name="Delhaes L."/>
            <person name="Meyer W."/>
            <person name="Papon N."/>
            <person name="Bouchara J.P."/>
        </authorList>
    </citation>
    <scope>NUCLEOTIDE SEQUENCE [LARGE SCALE GENOMIC DNA]</scope>
    <source>
        <strain evidence="6 7">IHEM 14462</strain>
    </source>
</reference>
<keyword evidence="3" id="KW-0788">Thiol protease</keyword>
<feature type="compositionally biased region" description="Basic residues" evidence="4">
    <location>
        <begin position="800"/>
        <end position="810"/>
    </location>
</feature>
<dbReference type="PROSITE" id="PS00139">
    <property type="entry name" value="THIOL_PROTEASE_CYS"/>
    <property type="match status" value="1"/>
</dbReference>
<dbReference type="PANTHER" id="PTHR10183">
    <property type="entry name" value="CALPAIN"/>
    <property type="match status" value="1"/>
</dbReference>
<feature type="compositionally biased region" description="Low complexity" evidence="4">
    <location>
        <begin position="734"/>
        <end position="743"/>
    </location>
</feature>
<dbReference type="InterPro" id="IPR038765">
    <property type="entry name" value="Papain-like_cys_pep_sf"/>
</dbReference>
<evidence type="ECO:0000313" key="6">
    <source>
        <dbReference type="EMBL" id="KEZ42693.1"/>
    </source>
</evidence>
<dbReference type="Pfam" id="PF00648">
    <property type="entry name" value="Peptidase_C2"/>
    <property type="match status" value="1"/>
</dbReference>
<dbReference type="OrthoDB" id="424753at2759"/>
<dbReference type="GO" id="GO:0006508">
    <property type="term" value="P:proteolysis"/>
    <property type="evidence" value="ECO:0007669"/>
    <property type="project" value="UniProtKB-KW"/>
</dbReference>
<feature type="active site" evidence="2 3">
    <location>
        <position position="387"/>
    </location>
</feature>
<feature type="compositionally biased region" description="Acidic residues" evidence="4">
    <location>
        <begin position="959"/>
        <end position="972"/>
    </location>
</feature>
<evidence type="ECO:0000313" key="7">
    <source>
        <dbReference type="Proteomes" id="UP000028545"/>
    </source>
</evidence>
<feature type="compositionally biased region" description="Basic and acidic residues" evidence="4">
    <location>
        <begin position="761"/>
        <end position="799"/>
    </location>
</feature>
<dbReference type="FunFam" id="3.90.70.10:FF:000072">
    <property type="entry name" value="Cysteine proteinase"/>
    <property type="match status" value="1"/>
</dbReference>
<feature type="compositionally biased region" description="Basic and acidic residues" evidence="4">
    <location>
        <begin position="857"/>
        <end position="869"/>
    </location>
</feature>
<dbReference type="HOGENOM" id="CLU_006072_1_0_1"/>
<dbReference type="GO" id="GO:0004198">
    <property type="term" value="F:calcium-dependent cysteine-type endopeptidase activity"/>
    <property type="evidence" value="ECO:0007669"/>
    <property type="project" value="InterPro"/>
</dbReference>
<comment type="similarity">
    <text evidence="1">Belongs to the peptidase C2 family.</text>
</comment>
<feature type="active site" evidence="2 3">
    <location>
        <position position="366"/>
    </location>
</feature>